<dbReference type="PROSITE" id="PS50011">
    <property type="entry name" value="PROTEIN_KINASE_DOM"/>
    <property type="match status" value="1"/>
</dbReference>
<dbReference type="Gene3D" id="1.10.510.10">
    <property type="entry name" value="Transferase(Phosphotransferase) domain 1"/>
    <property type="match status" value="1"/>
</dbReference>
<feature type="compositionally biased region" description="Polar residues" evidence="3">
    <location>
        <begin position="673"/>
        <end position="682"/>
    </location>
</feature>
<sequence length="1713" mass="195588">MENQIVLPQSLSCVDESYRLIDEIKHIIINLKRSKKIFDQIVHSSSETVRALHYVKNEIEFYVQQYEDVFNKYKTSLENIKEFAKEIASIEKSYYLFYPYRHVKEKYDKLLKEHENCEKRLNPILIKVIMNKQESQHEDFKQIQEILKSIPNYNKNEYINNIEKIIQNLVEKSSLEISVPRIDSALLFDPPTPGDSKLNLENDPDRRPEWDQDDCVQTKHSIKKIYKRGVEVACEPVNAFSQNMSILSELKRFDESRNILKFYGLSRVDDDEMLVFEWASLGSLKNVYENEKKKIPWDLKVKIAQDICQGLLFLSHANIFHRDVRCENIMMTHYMEPKITNFYLAKHASEIGPDNEEHIADYILRIINWYAPEMMQKNAKYTQECEVFVMLLWELAFQRIPYEKMSKEEIIFHVQHGRRESPDPPFYTLEYLNIQRKYLKIIADGWDNNPERRIRMDDILLRFSDIENDLTKPKRNNSSSVHSSDQLDQLSPIRTRAASTPVKPHPHFKKQRPQTLRLNESKPDKHTIPDTPGFYPSPRISYQKDPRKSRPMSLILKTPTLEPVNELYHPYLTETPGEIDSFETYQLGRPNKYDPSMMVNSSPPGSPIISITQDYNSPKTDVIEESYSPNDEAPNKARDIVIEESSETLDLVSSNEEADDDDQIPPNSGRIKSPSSQASQNVPISISKKLNHGLIINAKKMQIATPLACASTSEPKMKVLDIIKFQAKLIPSSKPRNSFLLENHITGDLDNLDWISNADPLINTSKANSVYLEIKFSKAEITFEKGSIKPSKEFDAAIKNSLNHNNPYRELIKVFEEFGHFLPNKVILGDKLYSISKSSTTQKSAGLKSINKEFKKADDFSRDCRDYIDIMKQWQTCIKSNSNVDSSSLTSIGGNSIKKDKIKEWAISCLTKSPDSWNIINWEDLYPLYEILEPQVCQDVKLCLGIDEQTISTGVKEKVLRSGVIQIDSSKYKYPVKFDIPLESNNYQIFGKVSKQDGTPVDNVDVKFKSKDKSGFLATVETFSENNLDDLQITWVLVGIPSDVGIFDSNTRSISVLCINKRQFSPKPAKDDTGIDNCDVQLKTPDSLPSNAILITSFKYPKSDHKQSFIAEVKDYRDKTIHVNISVKKSESLDDDDDDFVETPELCWSVLQFDDEDETNNLKDIGQNVFVNSNSNSNEIDVSYKKLDSETINELVEFIKVKEKSISKLDVSYNNINSKLGNVLMKALESHSTLTCLNLRATYIESDTLLLLLKMIKYNKTHINDLDLSHNGEKLVKKGKMFMEALGKNTTILSLNLSENPFDWSDVGDLSFNNLQCNKTLENLDLSNCNLSPKVVEKLKKFLITSKKLKSLNLSSNNLAYQSERIISEVLTKNKSLKILNLSSNKISSSIESLDKDTKTSLSGRYKYKYDMSRALKVNNLAEAIRKNKTLKKLDLSSNYIRLEAGRNIARALTNNKFITELNFSDNDIVHELSEFLITILLNNNITGISLRSTKISSEMVTTLAQDLKSNKIKLRYLNLSRNEISSDAIGTLIEALEDNKTLKNLDLSDITGAGQIGQELTKSLEKNKTLKTLNLSNCNIRNNVVNALEKALRTNNSLSDLDLSYNSCPMSNLLKALEKNRSLIKLNISNLDLLPEEIEALSDALTTNNTLTHLCLSKTMDDPDTGKALFKALEVNTRLIDLDLSKNNIQDIELISNTLLNNGSLRRVDLTS</sequence>
<feature type="compositionally biased region" description="Basic and acidic residues" evidence="3">
    <location>
        <begin position="519"/>
        <end position="528"/>
    </location>
</feature>
<feature type="region of interest" description="Disordered" evidence="3">
    <location>
        <begin position="471"/>
        <end position="549"/>
    </location>
</feature>
<dbReference type="Pfam" id="PF07714">
    <property type="entry name" value="PK_Tyr_Ser-Thr"/>
    <property type="match status" value="1"/>
</dbReference>
<dbReference type="InterPro" id="IPR001245">
    <property type="entry name" value="Ser-Thr/Tyr_kinase_cat_dom"/>
</dbReference>
<dbReference type="SMART" id="SM00219">
    <property type="entry name" value="TyrKc"/>
    <property type="match status" value="1"/>
</dbReference>
<dbReference type="PROSITE" id="PS00109">
    <property type="entry name" value="PROTEIN_KINASE_TYR"/>
    <property type="match status" value="1"/>
</dbReference>
<protein>
    <submittedName>
        <fullName evidence="5">26490_t:CDS:1</fullName>
    </submittedName>
</protein>
<name>A0ABM8W5I1_GIGMA</name>
<dbReference type="InterPro" id="IPR008266">
    <property type="entry name" value="Tyr_kinase_AS"/>
</dbReference>
<evidence type="ECO:0000313" key="5">
    <source>
        <dbReference type="EMBL" id="CAG8530551.1"/>
    </source>
</evidence>
<dbReference type="InterPro" id="IPR000719">
    <property type="entry name" value="Prot_kinase_dom"/>
</dbReference>
<evidence type="ECO:0000256" key="3">
    <source>
        <dbReference type="SAM" id="MobiDB-lite"/>
    </source>
</evidence>
<feature type="domain" description="Protein kinase" evidence="4">
    <location>
        <begin position="182"/>
        <end position="471"/>
    </location>
</feature>
<evidence type="ECO:0000256" key="2">
    <source>
        <dbReference type="ARBA" id="ARBA00022737"/>
    </source>
</evidence>
<dbReference type="PANTHER" id="PTHR24114">
    <property type="entry name" value="LEUCINE RICH REPEAT FAMILY PROTEIN"/>
    <property type="match status" value="1"/>
</dbReference>
<feature type="compositionally biased region" description="Polar residues" evidence="3">
    <location>
        <begin position="476"/>
        <end position="489"/>
    </location>
</feature>
<dbReference type="SMART" id="SM00365">
    <property type="entry name" value="LRR_SD22"/>
    <property type="match status" value="4"/>
</dbReference>
<evidence type="ECO:0000256" key="1">
    <source>
        <dbReference type="ARBA" id="ARBA00022614"/>
    </source>
</evidence>
<feature type="non-terminal residue" evidence="5">
    <location>
        <position position="1713"/>
    </location>
</feature>
<feature type="region of interest" description="Disordered" evidence="3">
    <location>
        <begin position="647"/>
        <end position="682"/>
    </location>
</feature>
<evidence type="ECO:0000313" key="6">
    <source>
        <dbReference type="Proteomes" id="UP000789901"/>
    </source>
</evidence>
<dbReference type="Gene3D" id="3.80.10.10">
    <property type="entry name" value="Ribonuclease Inhibitor"/>
    <property type="match status" value="5"/>
</dbReference>
<accession>A0ABM8W5I1</accession>
<dbReference type="SMART" id="SM00368">
    <property type="entry name" value="LRR_RI"/>
    <property type="match status" value="7"/>
</dbReference>
<organism evidence="5 6">
    <name type="scientific">Gigaspora margarita</name>
    <dbReference type="NCBI Taxonomy" id="4874"/>
    <lineage>
        <taxon>Eukaryota</taxon>
        <taxon>Fungi</taxon>
        <taxon>Fungi incertae sedis</taxon>
        <taxon>Mucoromycota</taxon>
        <taxon>Glomeromycotina</taxon>
        <taxon>Glomeromycetes</taxon>
        <taxon>Diversisporales</taxon>
        <taxon>Gigasporaceae</taxon>
        <taxon>Gigaspora</taxon>
    </lineage>
</organism>
<keyword evidence="6" id="KW-1185">Reference proteome</keyword>
<dbReference type="InterPro" id="IPR020635">
    <property type="entry name" value="Tyr_kinase_cat_dom"/>
</dbReference>
<feature type="non-terminal residue" evidence="5">
    <location>
        <position position="1"/>
    </location>
</feature>
<dbReference type="InterPro" id="IPR032675">
    <property type="entry name" value="LRR_dom_sf"/>
</dbReference>
<reference evidence="5 6" key="1">
    <citation type="submission" date="2021-06" db="EMBL/GenBank/DDBJ databases">
        <authorList>
            <person name="Kallberg Y."/>
            <person name="Tangrot J."/>
            <person name="Rosling A."/>
        </authorList>
    </citation>
    <scope>NUCLEOTIDE SEQUENCE [LARGE SCALE GENOMIC DNA]</scope>
    <source>
        <strain evidence="5 6">120-4 pot B 10/14</strain>
    </source>
</reference>
<feature type="region of interest" description="Disordered" evidence="3">
    <location>
        <begin position="188"/>
        <end position="212"/>
    </location>
</feature>
<dbReference type="InterPro" id="IPR052394">
    <property type="entry name" value="LRR-containing"/>
</dbReference>
<dbReference type="Proteomes" id="UP000789901">
    <property type="component" value="Unassembled WGS sequence"/>
</dbReference>
<keyword evidence="2" id="KW-0677">Repeat</keyword>
<keyword evidence="1" id="KW-0433">Leucine-rich repeat</keyword>
<proteinExistence type="predicted"/>
<dbReference type="SUPFAM" id="SSF52047">
    <property type="entry name" value="RNI-like"/>
    <property type="match status" value="2"/>
</dbReference>
<dbReference type="SUPFAM" id="SSF56112">
    <property type="entry name" value="Protein kinase-like (PK-like)"/>
    <property type="match status" value="1"/>
</dbReference>
<comment type="caution">
    <text evidence="5">The sequence shown here is derived from an EMBL/GenBank/DDBJ whole genome shotgun (WGS) entry which is preliminary data.</text>
</comment>
<dbReference type="PANTHER" id="PTHR24114:SF2">
    <property type="entry name" value="F-BOX DOMAIN-CONTAINING PROTEIN-RELATED"/>
    <property type="match status" value="1"/>
</dbReference>
<feature type="region of interest" description="Disordered" evidence="3">
    <location>
        <begin position="593"/>
        <end position="613"/>
    </location>
</feature>
<dbReference type="EMBL" id="CAJVQB010001314">
    <property type="protein sequence ID" value="CAG8530551.1"/>
    <property type="molecule type" value="Genomic_DNA"/>
</dbReference>
<gene>
    <name evidence="5" type="ORF">GMARGA_LOCUS3600</name>
</gene>
<dbReference type="InterPro" id="IPR001611">
    <property type="entry name" value="Leu-rich_rpt"/>
</dbReference>
<dbReference type="PROSITE" id="PS51450">
    <property type="entry name" value="LRR"/>
    <property type="match status" value="2"/>
</dbReference>
<feature type="compositionally biased region" description="Low complexity" evidence="3">
    <location>
        <begin position="601"/>
        <end position="611"/>
    </location>
</feature>
<dbReference type="InterPro" id="IPR011009">
    <property type="entry name" value="Kinase-like_dom_sf"/>
</dbReference>
<feature type="compositionally biased region" description="Basic and acidic residues" evidence="3">
    <location>
        <begin position="198"/>
        <end position="210"/>
    </location>
</feature>
<evidence type="ECO:0000259" key="4">
    <source>
        <dbReference type="PROSITE" id="PS50011"/>
    </source>
</evidence>